<accession>A0A557PH89</accession>
<reference evidence="2 3" key="1">
    <citation type="submission" date="2019-07" db="EMBL/GenBank/DDBJ databases">
        <title>The draft genome sequence of Vibrio algivorus M1486.</title>
        <authorList>
            <person name="Meng X."/>
        </authorList>
    </citation>
    <scope>NUCLEOTIDE SEQUENCE [LARGE SCALE GENOMIC DNA]</scope>
    <source>
        <strain evidence="2 3">M1486</strain>
    </source>
</reference>
<dbReference type="RefSeq" id="WP_144229754.1">
    <property type="nucleotide sequence ID" value="NZ_CANNCB010000004.1"/>
</dbReference>
<dbReference type="Proteomes" id="UP000319828">
    <property type="component" value="Unassembled WGS sequence"/>
</dbReference>
<dbReference type="InterPro" id="IPR017592">
    <property type="entry name" value="Pilus_assmbl_Flp-typ_CpaB"/>
</dbReference>
<dbReference type="InterPro" id="IPR031571">
    <property type="entry name" value="RcpC_dom"/>
</dbReference>
<evidence type="ECO:0000259" key="1">
    <source>
        <dbReference type="SMART" id="SM00858"/>
    </source>
</evidence>
<evidence type="ECO:0000313" key="2">
    <source>
        <dbReference type="EMBL" id="TVO40015.1"/>
    </source>
</evidence>
<dbReference type="InterPro" id="IPR013974">
    <property type="entry name" value="SAF"/>
</dbReference>
<dbReference type="EMBL" id="VMKJ01000001">
    <property type="protein sequence ID" value="TVO40015.1"/>
    <property type="molecule type" value="Genomic_DNA"/>
</dbReference>
<proteinExistence type="predicted"/>
<dbReference type="CDD" id="cd11614">
    <property type="entry name" value="SAF_CpaB_FlgA_like"/>
    <property type="match status" value="1"/>
</dbReference>
<sequence length="250" mass="27767">MSKVQMVLLFLLSILLGLGAVYFAQQWMSEQVQPEVKVEQVDRQPIVVAALELEPGRIIKDTDLKLKLIEDSWRNEFQFDKPELVIGKVTTSMIYQDEPITQQRVSLPGEGSTLAALISEDKRAVTIRVNDVIGVGGFLLPGNKVDVMNTVSYGRNSANTNTILKDIKVLAVDQTAKTKDNKPIIVRAVTLEVSPKEAEKLLTAKSKGDIQLALRNPHQEDKPEVVRRTVSQPRVTIIKGTESSSIQVRN</sequence>
<evidence type="ECO:0000313" key="3">
    <source>
        <dbReference type="Proteomes" id="UP000319828"/>
    </source>
</evidence>
<dbReference type="OrthoDB" id="9788329at2"/>
<dbReference type="Pfam" id="PF08666">
    <property type="entry name" value="SAF"/>
    <property type="match status" value="1"/>
</dbReference>
<protein>
    <submittedName>
        <fullName evidence="2">Flp pilus assembly protein CpaB</fullName>
    </submittedName>
</protein>
<comment type="caution">
    <text evidence="2">The sequence shown here is derived from an EMBL/GenBank/DDBJ whole genome shotgun (WGS) entry which is preliminary data.</text>
</comment>
<feature type="domain" description="SAF" evidence="1">
    <location>
        <begin position="44"/>
        <end position="106"/>
    </location>
</feature>
<dbReference type="Pfam" id="PF16976">
    <property type="entry name" value="RcpC"/>
    <property type="match status" value="1"/>
</dbReference>
<dbReference type="Gene3D" id="3.90.1210.10">
    <property type="entry name" value="Antifreeze-like/N-acetylneuraminic acid synthase C-terminal domain"/>
    <property type="match status" value="1"/>
</dbReference>
<dbReference type="AlphaFoldDB" id="A0A557PH89"/>
<gene>
    <name evidence="2" type="primary">cpaB</name>
    <name evidence="2" type="ORF">FOF44_00725</name>
</gene>
<dbReference type="SMART" id="SM00858">
    <property type="entry name" value="SAF"/>
    <property type="match status" value="1"/>
</dbReference>
<dbReference type="NCBIfam" id="TIGR03177">
    <property type="entry name" value="pilus_cpaB"/>
    <property type="match status" value="1"/>
</dbReference>
<name>A0A557PH89_9VIBR</name>
<organism evidence="2 3">
    <name type="scientific">Vibrio algivorus</name>
    <dbReference type="NCBI Taxonomy" id="1667024"/>
    <lineage>
        <taxon>Bacteria</taxon>
        <taxon>Pseudomonadati</taxon>
        <taxon>Pseudomonadota</taxon>
        <taxon>Gammaproteobacteria</taxon>
        <taxon>Vibrionales</taxon>
        <taxon>Vibrionaceae</taxon>
        <taxon>Vibrio</taxon>
    </lineage>
</organism>